<dbReference type="InterPro" id="IPR002942">
    <property type="entry name" value="S4_RNA-bd"/>
</dbReference>
<keyword evidence="9" id="KW-1185">Reference proteome</keyword>
<dbReference type="PROSITE" id="PS50889">
    <property type="entry name" value="S4"/>
    <property type="match status" value="1"/>
</dbReference>
<dbReference type="SUPFAM" id="SSF55174">
    <property type="entry name" value="Alpha-L RNA-binding motif"/>
    <property type="match status" value="1"/>
</dbReference>
<dbReference type="Gene3D" id="3.30.2350.10">
    <property type="entry name" value="Pseudouridine synthase"/>
    <property type="match status" value="1"/>
</dbReference>
<feature type="domain" description="RNA-binding S4" evidence="7">
    <location>
        <begin position="14"/>
        <end position="74"/>
    </location>
</feature>
<evidence type="ECO:0000256" key="5">
    <source>
        <dbReference type="ARBA" id="ARBA00033164"/>
    </source>
</evidence>
<evidence type="ECO:0000256" key="3">
    <source>
        <dbReference type="ARBA" id="ARBA00023235"/>
    </source>
</evidence>
<accession>A0ABT3BMR3</accession>
<dbReference type="PANTHER" id="PTHR21600">
    <property type="entry name" value="MITOCHONDRIAL RNA PSEUDOURIDINE SYNTHASE"/>
    <property type="match status" value="1"/>
</dbReference>
<evidence type="ECO:0000313" key="8">
    <source>
        <dbReference type="EMBL" id="MCV3728514.1"/>
    </source>
</evidence>
<dbReference type="EMBL" id="JAOXHL010000001">
    <property type="protein sequence ID" value="MCV3728514.1"/>
    <property type="molecule type" value="Genomic_DNA"/>
</dbReference>
<evidence type="ECO:0000256" key="4">
    <source>
        <dbReference type="ARBA" id="ARBA00031870"/>
    </source>
</evidence>
<dbReference type="RefSeq" id="WP_263821827.1">
    <property type="nucleotide sequence ID" value="NZ_JAOXHL010000001.1"/>
</dbReference>
<dbReference type="InterPro" id="IPR050188">
    <property type="entry name" value="RluA_PseudoU_synthase"/>
</dbReference>
<evidence type="ECO:0000256" key="2">
    <source>
        <dbReference type="ARBA" id="ARBA00010876"/>
    </source>
</evidence>
<protein>
    <recommendedName>
        <fullName evidence="4">RNA pseudouridylate synthase</fullName>
    </recommendedName>
    <alternativeName>
        <fullName evidence="5">RNA-uridine isomerase</fullName>
    </alternativeName>
</protein>
<proteinExistence type="inferred from homology"/>
<evidence type="ECO:0000313" key="9">
    <source>
        <dbReference type="Proteomes" id="UP001208245"/>
    </source>
</evidence>
<dbReference type="InterPro" id="IPR006145">
    <property type="entry name" value="PsdUridine_synth_RsuA/RluA"/>
</dbReference>
<comment type="caution">
    <text evidence="8">The sequence shown here is derived from an EMBL/GenBank/DDBJ whole genome shotgun (WGS) entry which is preliminary data.</text>
</comment>
<evidence type="ECO:0000256" key="1">
    <source>
        <dbReference type="ARBA" id="ARBA00000073"/>
    </source>
</evidence>
<gene>
    <name evidence="8" type="ORF">OF376_01885</name>
</gene>
<dbReference type="CDD" id="cd02869">
    <property type="entry name" value="PseudoU_synth_RluA_like"/>
    <property type="match status" value="1"/>
</dbReference>
<sequence>MLKIFKITENEAQQRLDRYLLKMFKNVSRFNIYKMVRTKDVKVNNKKAVIKYMLQIGDEVRVFMPADMLQENKNLDFLKAKDDLEIIYEDNNILVIHKPVGLIVHDDIHAQDDTLAKRVKKYLAKTKQYNPFDQSSFTPSLCHRLDLNTSGLIMAAKNALALRNITDMFQKNDVVRKYYCLTYSPTPKNQDLVQNFMYKKPDDNLMVVQDFKTKDNKTALTKYKFIKNVRNYYLYEIELLTGRTHQIRAVMNYLNAPLVGETRYINKRIDKDERYTHQCLVSYYISFKNLEKYDSELHYLSNKEFKLQNIWFLR</sequence>
<dbReference type="Proteomes" id="UP001208245">
    <property type="component" value="Unassembled WGS sequence"/>
</dbReference>
<keyword evidence="3" id="KW-0413">Isomerase</keyword>
<dbReference type="Pfam" id="PF00849">
    <property type="entry name" value="PseudoU_synth_2"/>
    <property type="match status" value="1"/>
</dbReference>
<evidence type="ECO:0000256" key="6">
    <source>
        <dbReference type="PROSITE-ProRule" id="PRU00182"/>
    </source>
</evidence>
<name>A0ABT3BMR3_9BACT</name>
<dbReference type="Gene3D" id="3.10.290.10">
    <property type="entry name" value="RNA-binding S4 domain"/>
    <property type="match status" value="1"/>
</dbReference>
<dbReference type="InterPro" id="IPR020103">
    <property type="entry name" value="PsdUridine_synth_cat_dom_sf"/>
</dbReference>
<dbReference type="SMART" id="SM00363">
    <property type="entry name" value="S4"/>
    <property type="match status" value="1"/>
</dbReference>
<evidence type="ECO:0000259" key="7">
    <source>
        <dbReference type="SMART" id="SM00363"/>
    </source>
</evidence>
<reference evidence="8 9" key="1">
    <citation type="journal article" date="2020" name="Int. J. Syst. Evol. Microbiol.">
        <title>Ureaplasma miroungigenitalium sp. nov. isolated from northern elephant seals (Mirounga angustirostris) and Ureaplasma zalophigenitalium sp. nov. isolated from California sea lions (Zalophus californianus).</title>
        <authorList>
            <person name="Volokhov D.V."/>
            <person name="Gulland F.M."/>
            <person name="Gao Y."/>
            <person name="Chizhikov V.E."/>
        </authorList>
    </citation>
    <scope>NUCLEOTIDE SEQUENCE [LARGE SCALE GENOMIC DNA]</scope>
    <source>
        <strain evidence="8 9">ES3182-GEN</strain>
    </source>
</reference>
<keyword evidence="6" id="KW-0694">RNA-binding</keyword>
<dbReference type="Pfam" id="PF01479">
    <property type="entry name" value="S4"/>
    <property type="match status" value="1"/>
</dbReference>
<dbReference type="PROSITE" id="PS01129">
    <property type="entry name" value="PSI_RLU"/>
    <property type="match status" value="1"/>
</dbReference>
<dbReference type="InterPro" id="IPR036986">
    <property type="entry name" value="S4_RNA-bd_sf"/>
</dbReference>
<comment type="similarity">
    <text evidence="2">Belongs to the pseudouridine synthase RluA family.</text>
</comment>
<dbReference type="SUPFAM" id="SSF55120">
    <property type="entry name" value="Pseudouridine synthase"/>
    <property type="match status" value="1"/>
</dbReference>
<dbReference type="CDD" id="cd00165">
    <property type="entry name" value="S4"/>
    <property type="match status" value="1"/>
</dbReference>
<comment type="catalytic activity">
    <reaction evidence="1">
        <text>a uridine in RNA = a pseudouridine in RNA</text>
        <dbReference type="Rhea" id="RHEA:48348"/>
        <dbReference type="Rhea" id="RHEA-COMP:12068"/>
        <dbReference type="Rhea" id="RHEA-COMP:12069"/>
        <dbReference type="ChEBI" id="CHEBI:65314"/>
        <dbReference type="ChEBI" id="CHEBI:65315"/>
    </reaction>
</comment>
<organism evidence="8 9">
    <name type="scientific">Ureaplasma miroungigenitalium</name>
    <dbReference type="NCBI Taxonomy" id="1042321"/>
    <lineage>
        <taxon>Bacteria</taxon>
        <taxon>Bacillati</taxon>
        <taxon>Mycoplasmatota</taxon>
        <taxon>Mycoplasmoidales</taxon>
        <taxon>Mycoplasmoidaceae</taxon>
        <taxon>Ureaplasma</taxon>
    </lineage>
</organism>
<dbReference type="InterPro" id="IPR006224">
    <property type="entry name" value="PsdUridine_synth_RluA-like_CS"/>
</dbReference>